<proteinExistence type="predicted"/>
<keyword evidence="1" id="KW-0732">Signal</keyword>
<dbReference type="Proteomes" id="UP000822688">
    <property type="component" value="Chromosome 2"/>
</dbReference>
<comment type="caution">
    <text evidence="2">The sequence shown here is derived from an EMBL/GenBank/DDBJ whole genome shotgun (WGS) entry which is preliminary data.</text>
</comment>
<organism evidence="2 3">
    <name type="scientific">Ceratodon purpureus</name>
    <name type="common">Fire moss</name>
    <name type="synonym">Dicranum purpureum</name>
    <dbReference type="NCBI Taxonomy" id="3225"/>
    <lineage>
        <taxon>Eukaryota</taxon>
        <taxon>Viridiplantae</taxon>
        <taxon>Streptophyta</taxon>
        <taxon>Embryophyta</taxon>
        <taxon>Bryophyta</taxon>
        <taxon>Bryophytina</taxon>
        <taxon>Bryopsida</taxon>
        <taxon>Dicranidae</taxon>
        <taxon>Pseudoditrichales</taxon>
        <taxon>Ditrichaceae</taxon>
        <taxon>Ceratodon</taxon>
    </lineage>
</organism>
<gene>
    <name evidence="2" type="ORF">KC19_2G271900</name>
</gene>
<sequence length="77" mass="8838">MIWSNSRFITVCQVMLLRLLSAKPSCKGSFSLRQGPQNFRPFTFVHFDRFCTAQAGSSGFLALCMINFRDYSSEKFL</sequence>
<name>A0A8T0J0V4_CERPU</name>
<evidence type="ECO:0000256" key="1">
    <source>
        <dbReference type="SAM" id="SignalP"/>
    </source>
</evidence>
<keyword evidence="3" id="KW-1185">Reference proteome</keyword>
<feature type="chain" id="PRO_5035896644" description="Secreted protein" evidence="1">
    <location>
        <begin position="23"/>
        <end position="77"/>
    </location>
</feature>
<evidence type="ECO:0008006" key="4">
    <source>
        <dbReference type="Google" id="ProtNLM"/>
    </source>
</evidence>
<feature type="signal peptide" evidence="1">
    <location>
        <begin position="1"/>
        <end position="22"/>
    </location>
</feature>
<evidence type="ECO:0000313" key="2">
    <source>
        <dbReference type="EMBL" id="KAG0588822.1"/>
    </source>
</evidence>
<protein>
    <recommendedName>
        <fullName evidence="4">Secreted protein</fullName>
    </recommendedName>
</protein>
<dbReference type="EMBL" id="CM026422">
    <property type="protein sequence ID" value="KAG0588822.1"/>
    <property type="molecule type" value="Genomic_DNA"/>
</dbReference>
<dbReference type="AlphaFoldDB" id="A0A8T0J0V4"/>
<evidence type="ECO:0000313" key="3">
    <source>
        <dbReference type="Proteomes" id="UP000822688"/>
    </source>
</evidence>
<accession>A0A8T0J0V4</accession>
<reference evidence="2" key="1">
    <citation type="submission" date="2020-06" db="EMBL/GenBank/DDBJ databases">
        <title>WGS assembly of Ceratodon purpureus strain R40.</title>
        <authorList>
            <person name="Carey S.B."/>
            <person name="Jenkins J."/>
            <person name="Shu S."/>
            <person name="Lovell J.T."/>
            <person name="Sreedasyam A."/>
            <person name="Maumus F."/>
            <person name="Tiley G.P."/>
            <person name="Fernandez-Pozo N."/>
            <person name="Barry K."/>
            <person name="Chen C."/>
            <person name="Wang M."/>
            <person name="Lipzen A."/>
            <person name="Daum C."/>
            <person name="Saski C.A."/>
            <person name="Payton A.C."/>
            <person name="Mcbreen J.C."/>
            <person name="Conrad R.E."/>
            <person name="Kollar L.M."/>
            <person name="Olsson S."/>
            <person name="Huttunen S."/>
            <person name="Landis J.B."/>
            <person name="Wickett N.J."/>
            <person name="Johnson M.G."/>
            <person name="Rensing S.A."/>
            <person name="Grimwood J."/>
            <person name="Schmutz J."/>
            <person name="Mcdaniel S.F."/>
        </authorList>
    </citation>
    <scope>NUCLEOTIDE SEQUENCE</scope>
    <source>
        <strain evidence="2">R40</strain>
    </source>
</reference>